<dbReference type="InterPro" id="IPR036388">
    <property type="entry name" value="WH-like_DNA-bd_sf"/>
</dbReference>
<dbReference type="EMBL" id="JBBLZC010000006">
    <property type="protein sequence ID" value="MEK0083029.1"/>
    <property type="molecule type" value="Genomic_DNA"/>
</dbReference>
<keyword evidence="11" id="KW-1185">Reference proteome</keyword>
<dbReference type="PROSITE" id="PS50110">
    <property type="entry name" value="RESPONSE_REGULATORY"/>
    <property type="match status" value="1"/>
</dbReference>
<evidence type="ECO:0000256" key="2">
    <source>
        <dbReference type="ARBA" id="ARBA00023012"/>
    </source>
</evidence>
<evidence type="ECO:0000256" key="4">
    <source>
        <dbReference type="ARBA" id="ARBA00023125"/>
    </source>
</evidence>
<feature type="domain" description="OmpR/PhoB-type" evidence="9">
    <location>
        <begin position="135"/>
        <end position="235"/>
    </location>
</feature>
<dbReference type="RefSeq" id="WP_418158882.1">
    <property type="nucleotide sequence ID" value="NZ_JBBLZC010000006.1"/>
</dbReference>
<accession>A0ABU8XQ45</accession>
<evidence type="ECO:0000259" key="9">
    <source>
        <dbReference type="PROSITE" id="PS51755"/>
    </source>
</evidence>
<protein>
    <submittedName>
        <fullName evidence="10">Response regulator</fullName>
    </submittedName>
</protein>
<dbReference type="Pfam" id="PF00486">
    <property type="entry name" value="Trans_reg_C"/>
    <property type="match status" value="1"/>
</dbReference>
<keyword evidence="5" id="KW-0804">Transcription</keyword>
<keyword evidence="1 6" id="KW-0597">Phosphoprotein</keyword>
<evidence type="ECO:0000256" key="1">
    <source>
        <dbReference type="ARBA" id="ARBA00022553"/>
    </source>
</evidence>
<dbReference type="SMART" id="SM00448">
    <property type="entry name" value="REC"/>
    <property type="match status" value="1"/>
</dbReference>
<dbReference type="InterPro" id="IPR039420">
    <property type="entry name" value="WalR-like"/>
</dbReference>
<dbReference type="PANTHER" id="PTHR48111:SF4">
    <property type="entry name" value="DNA-BINDING DUAL TRANSCRIPTIONAL REGULATOR OMPR"/>
    <property type="match status" value="1"/>
</dbReference>
<evidence type="ECO:0000256" key="6">
    <source>
        <dbReference type="PROSITE-ProRule" id="PRU00169"/>
    </source>
</evidence>
<reference evidence="10 11" key="1">
    <citation type="submission" date="2024-01" db="EMBL/GenBank/DDBJ databases">
        <title>Multi-omics insights into the function and evolution of sodium benzoate biodegradation pathways in Benzoatithermus flavus gen. nov., sp. nov. from hot spring.</title>
        <authorList>
            <person name="Hu C.-J."/>
            <person name="Li W.-J."/>
        </authorList>
    </citation>
    <scope>NUCLEOTIDE SEQUENCE [LARGE SCALE GENOMIC DNA]</scope>
    <source>
        <strain evidence="10 11">SYSU G07066</strain>
    </source>
</reference>
<evidence type="ECO:0000256" key="3">
    <source>
        <dbReference type="ARBA" id="ARBA00023015"/>
    </source>
</evidence>
<dbReference type="InterPro" id="IPR016032">
    <property type="entry name" value="Sig_transdc_resp-reg_C-effctor"/>
</dbReference>
<organism evidence="10 11">
    <name type="scientific">Benzoatithermus flavus</name>
    <dbReference type="NCBI Taxonomy" id="3108223"/>
    <lineage>
        <taxon>Bacteria</taxon>
        <taxon>Pseudomonadati</taxon>
        <taxon>Pseudomonadota</taxon>
        <taxon>Alphaproteobacteria</taxon>
        <taxon>Geminicoccales</taxon>
        <taxon>Geminicoccaceae</taxon>
        <taxon>Benzoatithermus</taxon>
    </lineage>
</organism>
<dbReference type="CDD" id="cd17574">
    <property type="entry name" value="REC_OmpR"/>
    <property type="match status" value="1"/>
</dbReference>
<evidence type="ECO:0000259" key="8">
    <source>
        <dbReference type="PROSITE" id="PS50110"/>
    </source>
</evidence>
<feature type="modified residue" description="4-aspartylphosphate" evidence="6">
    <location>
        <position position="54"/>
    </location>
</feature>
<dbReference type="Gene3D" id="6.10.250.690">
    <property type="match status" value="1"/>
</dbReference>
<dbReference type="PROSITE" id="PS51755">
    <property type="entry name" value="OMPR_PHOB"/>
    <property type="match status" value="1"/>
</dbReference>
<dbReference type="Pfam" id="PF00072">
    <property type="entry name" value="Response_reg"/>
    <property type="match status" value="1"/>
</dbReference>
<evidence type="ECO:0000256" key="5">
    <source>
        <dbReference type="ARBA" id="ARBA00023163"/>
    </source>
</evidence>
<feature type="domain" description="Response regulatory" evidence="8">
    <location>
        <begin position="5"/>
        <end position="119"/>
    </location>
</feature>
<feature type="DNA-binding region" description="OmpR/PhoB-type" evidence="7">
    <location>
        <begin position="135"/>
        <end position="235"/>
    </location>
</feature>
<dbReference type="Gene3D" id="3.40.50.2300">
    <property type="match status" value="1"/>
</dbReference>
<proteinExistence type="predicted"/>
<name>A0ABU8XQ45_9PROT</name>
<dbReference type="Gene3D" id="1.10.10.10">
    <property type="entry name" value="Winged helix-like DNA-binding domain superfamily/Winged helix DNA-binding domain"/>
    <property type="match status" value="1"/>
</dbReference>
<evidence type="ECO:0000313" key="11">
    <source>
        <dbReference type="Proteomes" id="UP001375743"/>
    </source>
</evidence>
<keyword evidence="3" id="KW-0805">Transcription regulation</keyword>
<comment type="caution">
    <text evidence="10">The sequence shown here is derived from an EMBL/GenBank/DDBJ whole genome shotgun (WGS) entry which is preliminary data.</text>
</comment>
<dbReference type="SMART" id="SM00862">
    <property type="entry name" value="Trans_reg_C"/>
    <property type="match status" value="1"/>
</dbReference>
<dbReference type="InterPro" id="IPR001867">
    <property type="entry name" value="OmpR/PhoB-type_DNA-bd"/>
</dbReference>
<dbReference type="Proteomes" id="UP001375743">
    <property type="component" value="Unassembled WGS sequence"/>
</dbReference>
<gene>
    <name evidence="10" type="ORF">U1T56_07695</name>
</gene>
<evidence type="ECO:0000256" key="7">
    <source>
        <dbReference type="PROSITE-ProRule" id="PRU01091"/>
    </source>
</evidence>
<dbReference type="InterPro" id="IPR001789">
    <property type="entry name" value="Sig_transdc_resp-reg_receiver"/>
</dbReference>
<dbReference type="InterPro" id="IPR011006">
    <property type="entry name" value="CheY-like_superfamily"/>
</dbReference>
<evidence type="ECO:0000313" key="10">
    <source>
        <dbReference type="EMBL" id="MEK0083029.1"/>
    </source>
</evidence>
<dbReference type="SUPFAM" id="SSF46894">
    <property type="entry name" value="C-terminal effector domain of the bipartite response regulators"/>
    <property type="match status" value="1"/>
</dbReference>
<keyword evidence="4 7" id="KW-0238">DNA-binding</keyword>
<sequence length="237" mass="26294">MTVTRIIVVDDEPDLRLLLEDYLGAQGMAVRSAADGAELRERLREEPADIVILDVNMPGEDGFTVARGLRAAGSRVGIIMLTAAGAVESRLTGLDAGADDYLPKPFEPRELLARVRSVLRRLEAEREPVPAAREPGTVRFGRCRLDSEAHQLLDAEGRPVPLTAMEFDLLATFARHPRQVLSRERLAELAHNRPLEPEDRSIDIRIARLRKKIEHDPANPSTIRTVRGEGYLFEPGA</sequence>
<dbReference type="CDD" id="cd00383">
    <property type="entry name" value="trans_reg_C"/>
    <property type="match status" value="1"/>
</dbReference>
<dbReference type="PANTHER" id="PTHR48111">
    <property type="entry name" value="REGULATOR OF RPOS"/>
    <property type="match status" value="1"/>
</dbReference>
<dbReference type="SUPFAM" id="SSF52172">
    <property type="entry name" value="CheY-like"/>
    <property type="match status" value="1"/>
</dbReference>
<keyword evidence="2" id="KW-0902">Two-component regulatory system</keyword>